<dbReference type="InterPro" id="IPR043427">
    <property type="entry name" value="YscJ/FliF"/>
</dbReference>
<evidence type="ECO:0000256" key="3">
    <source>
        <dbReference type="SAM" id="MobiDB-lite"/>
    </source>
</evidence>
<dbReference type="InterPro" id="IPR006182">
    <property type="entry name" value="FliF_N_dom"/>
</dbReference>
<dbReference type="Pfam" id="PF08345">
    <property type="entry name" value="YscJ_FliF_C"/>
    <property type="match status" value="1"/>
</dbReference>
<accession>C4Z5F7</accession>
<dbReference type="RefSeq" id="WP_012739052.1">
    <property type="nucleotide sequence ID" value="NC_012778.1"/>
</dbReference>
<feature type="transmembrane region" description="Helical" evidence="4">
    <location>
        <begin position="25"/>
        <end position="45"/>
    </location>
</feature>
<dbReference type="EMBL" id="CP001104">
    <property type="protein sequence ID" value="ACR71816.1"/>
    <property type="molecule type" value="Genomic_DNA"/>
</dbReference>
<dbReference type="InterPro" id="IPR013556">
    <property type="entry name" value="Flag_M-ring_C"/>
</dbReference>
<feature type="domain" description="Flagellar M-ring N-terminal" evidence="5">
    <location>
        <begin position="46"/>
        <end position="216"/>
    </location>
</feature>
<dbReference type="HOGENOM" id="CLU_028108_2_2_9"/>
<feature type="domain" description="Flagellar M-ring C-terminal" evidence="6">
    <location>
        <begin position="260"/>
        <end position="420"/>
    </location>
</feature>
<proteinExistence type="predicted"/>
<dbReference type="AlphaFoldDB" id="C4Z5F7"/>
<evidence type="ECO:0000259" key="6">
    <source>
        <dbReference type="Pfam" id="PF08345"/>
    </source>
</evidence>
<dbReference type="Gene3D" id="3.30.300.30">
    <property type="match status" value="1"/>
</dbReference>
<comment type="subcellular location">
    <subcellularLocation>
        <location evidence="1">Membrane</location>
    </subcellularLocation>
</comment>
<sequence>MLDRLKQIPARLLEIWKNWTRNQKIIIVSAVVVFIAAVIVIAYVLSRPTYQELTKCEDYSEMNTVTTLLTDNGYTYQINNMTVNVKKQDLTNAKMLIASNDIKPSGYSLDDALNSSLTTTEADKNKKYAKYLETKFATDIASLDGIKKASVTVHLSDDTNSFYSTKKDTTVAVTVDTSKTVSDDAAESIAVFLATAVGSSTTNGITIIDTTGKTLFNGSDNSGSVSNISYSSKLKYKSQIESTVAAGVKNTALSTSLFNDATVAINLDLDWDTVNKIATEYTAQEGREEGLYDTSYELESTGNNGAGGTPGTTSNGEGGTTYDLTDGTSSSSTYTVKQYQYLPNQLVTTTNTEPGKIVYDTSTMSVTLIKNVVYNEDDCKKLGYLDNMTWDEFKAQNADPVQVQVNADWMNMLSNATGISTNNITVLAYNVPYFYDAAKTSVLSRASFWIQIALAVAILGILVFIVLRSARPLTVEEKEPELSVEEMLASTKENQPTVDEIDLQEKSETRKAIEKFVDENPEAVALLLRNWLNDDW</sequence>
<reference evidence="7 8" key="1">
    <citation type="journal article" date="2009" name="Proc. Natl. Acad. Sci. U.S.A.">
        <title>Characterizing a model human gut microbiota composed of members of its two dominant bacterial phyla.</title>
        <authorList>
            <person name="Mahowald M.A."/>
            <person name="Rey F.E."/>
            <person name="Seedorf H."/>
            <person name="Turnbaugh P.J."/>
            <person name="Fulton R.S."/>
            <person name="Wollam A."/>
            <person name="Shah N."/>
            <person name="Wang C."/>
            <person name="Magrini V."/>
            <person name="Wilson R.K."/>
            <person name="Cantarel B.L."/>
            <person name="Coutinho P.M."/>
            <person name="Henrissat B."/>
            <person name="Crock L.W."/>
            <person name="Russell A."/>
            <person name="Verberkmoes N.C."/>
            <person name="Hettich R.L."/>
            <person name="Gordon J.I."/>
        </authorList>
    </citation>
    <scope>NUCLEOTIDE SEQUENCE [LARGE SCALE GENOMIC DNA]</scope>
    <source>
        <strain evidence="8">ATCC 27750 / DSM 3376 / VPI C15-48 / C15-B4</strain>
    </source>
</reference>
<dbReference type="GO" id="GO:0016020">
    <property type="term" value="C:membrane"/>
    <property type="evidence" value="ECO:0007669"/>
    <property type="project" value="UniProtKB-SubCell"/>
</dbReference>
<dbReference type="STRING" id="515620.EUBELI_00808"/>
<dbReference type="Pfam" id="PF01514">
    <property type="entry name" value="YscJ_FliF"/>
    <property type="match status" value="1"/>
</dbReference>
<dbReference type="PANTHER" id="PTHR30046:SF0">
    <property type="entry name" value="FLAGELLAR M-RING PROTEIN"/>
    <property type="match status" value="1"/>
</dbReference>
<keyword evidence="7" id="KW-0282">Flagellum</keyword>
<evidence type="ECO:0000256" key="2">
    <source>
        <dbReference type="ARBA" id="ARBA00023136"/>
    </source>
</evidence>
<gene>
    <name evidence="7" type="ordered locus">EUBELI_00808</name>
</gene>
<evidence type="ECO:0000259" key="5">
    <source>
        <dbReference type="Pfam" id="PF01514"/>
    </source>
</evidence>
<dbReference type="KEGG" id="eel:EUBELI_00808"/>
<evidence type="ECO:0000313" key="8">
    <source>
        <dbReference type="Proteomes" id="UP000001476"/>
    </source>
</evidence>
<feature type="transmembrane region" description="Helical" evidence="4">
    <location>
        <begin position="448"/>
        <end position="467"/>
    </location>
</feature>
<keyword evidence="2 4" id="KW-0472">Membrane</keyword>
<keyword evidence="7" id="KW-0969">Cilium</keyword>
<evidence type="ECO:0000256" key="1">
    <source>
        <dbReference type="ARBA" id="ARBA00004370"/>
    </source>
</evidence>
<dbReference type="GeneID" id="41355547"/>
<keyword evidence="4" id="KW-0812">Transmembrane</keyword>
<name>C4Z5F7_LACE2</name>
<dbReference type="eggNOG" id="COG1766">
    <property type="taxonomic scope" value="Bacteria"/>
</dbReference>
<dbReference type="PANTHER" id="PTHR30046">
    <property type="entry name" value="FLAGELLAR M-RING PROTEIN"/>
    <property type="match status" value="1"/>
</dbReference>
<feature type="region of interest" description="Disordered" evidence="3">
    <location>
        <begin position="300"/>
        <end position="319"/>
    </location>
</feature>
<keyword evidence="4" id="KW-1133">Transmembrane helix</keyword>
<keyword evidence="8" id="KW-1185">Reference proteome</keyword>
<evidence type="ECO:0000256" key="4">
    <source>
        <dbReference type="SAM" id="Phobius"/>
    </source>
</evidence>
<protein>
    <submittedName>
        <fullName evidence="7">Flagellar M-ring protein FliF</fullName>
    </submittedName>
</protein>
<dbReference type="InterPro" id="IPR045851">
    <property type="entry name" value="AMP-bd_C_sf"/>
</dbReference>
<keyword evidence="7" id="KW-0966">Cell projection</keyword>
<dbReference type="Proteomes" id="UP000001476">
    <property type="component" value="Chromosome"/>
</dbReference>
<organism evidence="7 8">
    <name type="scientific">Lachnospira eligens (strain ATCC 27750 / DSM 3376 / VPI C15-48 / C15-B4)</name>
    <name type="common">Eubacterium eligens</name>
    <dbReference type="NCBI Taxonomy" id="515620"/>
    <lineage>
        <taxon>Bacteria</taxon>
        <taxon>Bacillati</taxon>
        <taxon>Bacillota</taxon>
        <taxon>Clostridia</taxon>
        <taxon>Lachnospirales</taxon>
        <taxon>Lachnospiraceae</taxon>
        <taxon>Lachnospira</taxon>
    </lineage>
</organism>
<evidence type="ECO:0000313" key="7">
    <source>
        <dbReference type="EMBL" id="ACR71816.1"/>
    </source>
</evidence>